<dbReference type="Pfam" id="PF03637">
    <property type="entry name" value="Mob1_phocein"/>
    <property type="match status" value="1"/>
</dbReference>
<dbReference type="InterPro" id="IPR036703">
    <property type="entry name" value="MOB_kinase_act_sf"/>
</dbReference>
<gene>
    <name evidence="2" type="ORF">SCF082_LOCUS2381</name>
</gene>
<evidence type="ECO:0000256" key="1">
    <source>
        <dbReference type="SAM" id="MobiDB-lite"/>
    </source>
</evidence>
<sequence>MMARFKGGKDSKSLKPNKDHKTLKTKTLSEFIKKTLGSGNLKLAVELPPGEDINEWIAANTVDFFNEISLMYGLVVDEAKEMFKEPGSGFPPNFEYRWIVQTAGKRDKAIPVSSPEYVDYVMTWVEDQLDNEEIFPVLEAEDFPENFLEYIGDIYKRLFRIFAIIYHRHFDSFEELEATAHLNTTFKHFMFFCFQFELLEDEETKVLQGPVAKLRTDFDSLPGRGDEDTDN</sequence>
<feature type="compositionally biased region" description="Basic and acidic residues" evidence="1">
    <location>
        <begin position="7"/>
        <end position="20"/>
    </location>
</feature>
<feature type="region of interest" description="Disordered" evidence="1">
    <location>
        <begin position="1"/>
        <end position="20"/>
    </location>
</feature>
<dbReference type="EMBL" id="CAXAMM010001153">
    <property type="protein sequence ID" value="CAK8990780.1"/>
    <property type="molecule type" value="Genomic_DNA"/>
</dbReference>
<reference evidence="2 3" key="1">
    <citation type="submission" date="2024-02" db="EMBL/GenBank/DDBJ databases">
        <authorList>
            <person name="Chen Y."/>
            <person name="Shah S."/>
            <person name="Dougan E. K."/>
            <person name="Thang M."/>
            <person name="Chan C."/>
        </authorList>
    </citation>
    <scope>NUCLEOTIDE SEQUENCE [LARGE SCALE GENOMIC DNA]</scope>
</reference>
<proteinExistence type="predicted"/>
<dbReference type="Gene3D" id="1.20.140.30">
    <property type="entry name" value="MOB kinase activator"/>
    <property type="match status" value="1"/>
</dbReference>
<dbReference type="InterPro" id="IPR005301">
    <property type="entry name" value="MOB_kinase_act_fam"/>
</dbReference>
<protein>
    <submittedName>
        <fullName evidence="2">MOB kinase activator 1B (Mob1 homolog 1A) (Mps one binder kinase activator-like 1A)</fullName>
    </submittedName>
</protein>
<accession>A0ABP0HKV4</accession>
<evidence type="ECO:0000313" key="2">
    <source>
        <dbReference type="EMBL" id="CAK8990780.1"/>
    </source>
</evidence>
<dbReference type="SUPFAM" id="SSF101152">
    <property type="entry name" value="Mob1/phocein"/>
    <property type="match status" value="1"/>
</dbReference>
<dbReference type="SMART" id="SM01388">
    <property type="entry name" value="Mob1_phocein"/>
    <property type="match status" value="1"/>
</dbReference>
<dbReference type="PANTHER" id="PTHR22599">
    <property type="entry name" value="MPS ONE BINDER KINASE ACTIVATOR-LIKE MOB"/>
    <property type="match status" value="1"/>
</dbReference>
<organism evidence="2 3">
    <name type="scientific">Durusdinium trenchii</name>
    <dbReference type="NCBI Taxonomy" id="1381693"/>
    <lineage>
        <taxon>Eukaryota</taxon>
        <taxon>Sar</taxon>
        <taxon>Alveolata</taxon>
        <taxon>Dinophyceae</taxon>
        <taxon>Suessiales</taxon>
        <taxon>Symbiodiniaceae</taxon>
        <taxon>Durusdinium</taxon>
    </lineage>
</organism>
<evidence type="ECO:0000313" key="3">
    <source>
        <dbReference type="Proteomes" id="UP001642464"/>
    </source>
</evidence>
<name>A0ABP0HKV4_9DINO</name>
<dbReference type="Proteomes" id="UP001642464">
    <property type="component" value="Unassembled WGS sequence"/>
</dbReference>
<comment type="caution">
    <text evidence="2">The sequence shown here is derived from an EMBL/GenBank/DDBJ whole genome shotgun (WGS) entry which is preliminary data.</text>
</comment>
<keyword evidence="3" id="KW-1185">Reference proteome</keyword>